<dbReference type="PROSITE" id="PS50237">
    <property type="entry name" value="HECT"/>
    <property type="match status" value="1"/>
</dbReference>
<name>A0A9Q1CTK6_HOLLE</name>
<dbReference type="GO" id="GO:0004842">
    <property type="term" value="F:ubiquitin-protein transferase activity"/>
    <property type="evidence" value="ECO:0007669"/>
    <property type="project" value="InterPro"/>
</dbReference>
<feature type="active site" description="Glycyl thioester intermediate" evidence="2">
    <location>
        <position position="263"/>
    </location>
</feature>
<dbReference type="AlphaFoldDB" id="A0A9Q1CTK6"/>
<comment type="caution">
    <text evidence="5">The sequence shown here is derived from an EMBL/GenBank/DDBJ whole genome shotgun (WGS) entry which is preliminary data.</text>
</comment>
<dbReference type="Proteomes" id="UP001152320">
    <property type="component" value="Chromosome 1"/>
</dbReference>
<proteinExistence type="predicted"/>
<keyword evidence="6" id="KW-1185">Reference proteome</keyword>
<organism evidence="5 6">
    <name type="scientific">Holothuria leucospilota</name>
    <name type="common">Black long sea cucumber</name>
    <name type="synonym">Mertensiothuria leucospilota</name>
    <dbReference type="NCBI Taxonomy" id="206669"/>
    <lineage>
        <taxon>Eukaryota</taxon>
        <taxon>Metazoa</taxon>
        <taxon>Echinodermata</taxon>
        <taxon>Eleutherozoa</taxon>
        <taxon>Echinozoa</taxon>
        <taxon>Holothuroidea</taxon>
        <taxon>Aspidochirotacea</taxon>
        <taxon>Aspidochirotida</taxon>
        <taxon>Holothuriidae</taxon>
        <taxon>Holothuria</taxon>
    </lineage>
</organism>
<evidence type="ECO:0000259" key="4">
    <source>
        <dbReference type="PROSITE" id="PS50237"/>
    </source>
</evidence>
<gene>
    <name evidence="5" type="ORF">HOLleu_03882</name>
</gene>
<evidence type="ECO:0000256" key="2">
    <source>
        <dbReference type="PROSITE-ProRule" id="PRU00104"/>
    </source>
</evidence>
<dbReference type="Pfam" id="PF00632">
    <property type="entry name" value="HECT"/>
    <property type="match status" value="1"/>
</dbReference>
<keyword evidence="1 2" id="KW-0833">Ubl conjugation pathway</keyword>
<accession>A0A9Q1CTK6</accession>
<evidence type="ECO:0000256" key="1">
    <source>
        <dbReference type="ARBA" id="ARBA00022786"/>
    </source>
</evidence>
<evidence type="ECO:0000313" key="5">
    <source>
        <dbReference type="EMBL" id="KAJ8050615.1"/>
    </source>
</evidence>
<protein>
    <submittedName>
        <fullName evidence="5">G2/M phase-specific E3 ubiquitin-protein ligase</fullName>
    </submittedName>
</protein>
<feature type="region of interest" description="Disordered" evidence="3">
    <location>
        <begin position="1"/>
        <end position="22"/>
    </location>
</feature>
<dbReference type="InterPro" id="IPR000569">
    <property type="entry name" value="HECT_dom"/>
</dbReference>
<feature type="domain" description="HECT" evidence="4">
    <location>
        <begin position="227"/>
        <end position="270"/>
    </location>
</feature>
<dbReference type="Gene3D" id="3.30.2410.10">
    <property type="entry name" value="Hect, E3 ligase catalytic domain"/>
    <property type="match status" value="1"/>
</dbReference>
<evidence type="ECO:0000256" key="3">
    <source>
        <dbReference type="SAM" id="MobiDB-lite"/>
    </source>
</evidence>
<sequence length="300" mass="33373">MHGRRLDPRELGEEEPDDTEGETYNIYVSREQVLNDLASEVTQANFKSSVPLCVEFFGEDAEDLGGPRRELLQIAVIELVGRVFEKNDRGYSLGHNPAHMTRMYKAAGVIIGLCLLQGGPDMRLFSTTFVEDFMGADDLHTPVGQFAAGMCVTGILKLVRAYPQCMELLRHTPPEPMTMSDMLSMFRKGYSERGSNSRLREEATMSTFIKYLGDVAGGGRVVSLSEIVRFVTCLTRPPPVGFQPVPVIIFQPSSSFLPKAQTCTNTLILPIARMGENPPRDDDIFQKFDLGFKNEYFGVG</sequence>
<reference evidence="5" key="1">
    <citation type="submission" date="2021-10" db="EMBL/GenBank/DDBJ databases">
        <title>Tropical sea cucumber genome reveals ecological adaptation and Cuvierian tubules defense mechanism.</title>
        <authorList>
            <person name="Chen T."/>
        </authorList>
    </citation>
    <scope>NUCLEOTIDE SEQUENCE</scope>
    <source>
        <strain evidence="5">Nanhai2018</strain>
        <tissue evidence="5">Muscle</tissue>
    </source>
</reference>
<dbReference type="SUPFAM" id="SSF56204">
    <property type="entry name" value="Hect, E3 ligase catalytic domain"/>
    <property type="match status" value="1"/>
</dbReference>
<dbReference type="InterPro" id="IPR035983">
    <property type="entry name" value="Hect_E3_ubiquitin_ligase"/>
</dbReference>
<dbReference type="EMBL" id="JAIZAY010000001">
    <property type="protein sequence ID" value="KAJ8050615.1"/>
    <property type="molecule type" value="Genomic_DNA"/>
</dbReference>
<feature type="compositionally biased region" description="Acidic residues" evidence="3">
    <location>
        <begin position="12"/>
        <end position="21"/>
    </location>
</feature>
<dbReference type="OrthoDB" id="5988101at2759"/>
<evidence type="ECO:0000313" key="6">
    <source>
        <dbReference type="Proteomes" id="UP001152320"/>
    </source>
</evidence>
<dbReference type="Gene3D" id="3.90.1750.10">
    <property type="entry name" value="Hect, E3 ligase catalytic domains"/>
    <property type="match status" value="1"/>
</dbReference>
<feature type="compositionally biased region" description="Basic and acidic residues" evidence="3">
    <location>
        <begin position="1"/>
        <end position="11"/>
    </location>
</feature>